<evidence type="ECO:0000256" key="9">
    <source>
        <dbReference type="SAM" id="MobiDB-lite"/>
    </source>
</evidence>
<dbReference type="FunFam" id="3.40.50.300:FF:000997">
    <property type="entry name" value="Multidrug resistance-associated protein 1"/>
    <property type="match status" value="1"/>
</dbReference>
<feature type="domain" description="ABC transmembrane type-1" evidence="12">
    <location>
        <begin position="130"/>
        <end position="412"/>
    </location>
</feature>
<dbReference type="PROSITE" id="PS50893">
    <property type="entry name" value="ABC_TRANSPORTER_2"/>
    <property type="match status" value="2"/>
</dbReference>
<proteinExistence type="inferred from homology"/>
<dbReference type="InterPro" id="IPR050173">
    <property type="entry name" value="ABC_transporter_C-like"/>
</dbReference>
<feature type="compositionally biased region" description="Basic and acidic residues" evidence="9">
    <location>
        <begin position="475"/>
        <end position="488"/>
    </location>
</feature>
<feature type="transmembrane region" description="Helical" evidence="10">
    <location>
        <begin position="1033"/>
        <end position="1052"/>
    </location>
</feature>
<feature type="transmembrane region" description="Helical" evidence="10">
    <location>
        <begin position="1003"/>
        <end position="1027"/>
    </location>
</feature>
<evidence type="ECO:0000256" key="8">
    <source>
        <dbReference type="ARBA" id="ARBA00023136"/>
    </source>
</evidence>
<feature type="transmembrane region" description="Helical" evidence="10">
    <location>
        <begin position="897"/>
        <end position="916"/>
    </location>
</feature>
<evidence type="ECO:0000256" key="10">
    <source>
        <dbReference type="SAM" id="Phobius"/>
    </source>
</evidence>
<evidence type="ECO:0000256" key="1">
    <source>
        <dbReference type="ARBA" id="ARBA00004141"/>
    </source>
</evidence>
<dbReference type="Gene3D" id="1.20.1560.10">
    <property type="entry name" value="ABC transporter type 1, transmembrane domain"/>
    <property type="match status" value="2"/>
</dbReference>
<dbReference type="InterPro" id="IPR036640">
    <property type="entry name" value="ABC1_TM_sf"/>
</dbReference>
<evidence type="ECO:0000259" key="12">
    <source>
        <dbReference type="PROSITE" id="PS50929"/>
    </source>
</evidence>
<dbReference type="CDD" id="cd03244">
    <property type="entry name" value="ABCC_MRP_domain2"/>
    <property type="match status" value="1"/>
</dbReference>
<keyword evidence="4 10" id="KW-0812">Transmembrane</keyword>
<dbReference type="SUPFAM" id="SSF90123">
    <property type="entry name" value="ABC transporter transmembrane region"/>
    <property type="match status" value="2"/>
</dbReference>
<feature type="domain" description="ABC transporter" evidence="11">
    <location>
        <begin position="1098"/>
        <end position="1342"/>
    </location>
</feature>
<keyword evidence="8 10" id="KW-0472">Membrane</keyword>
<gene>
    <name evidence="13" type="primary">Piso0_000598</name>
    <name evidence="13" type="ORF">GNLVRS01_PISO0A12870g</name>
    <name evidence="14" type="ORF">GNLVRS01_PISO0B12937g</name>
</gene>
<dbReference type="Proteomes" id="UP000005222">
    <property type="component" value="Chromosome A"/>
</dbReference>
<dbReference type="InParanoid" id="G8YVV7"/>
<feature type="transmembrane region" description="Helical" evidence="10">
    <location>
        <begin position="242"/>
        <end position="263"/>
    </location>
</feature>
<reference evidence="13" key="1">
    <citation type="submission" date="2011-10" db="EMBL/GenBank/DDBJ databases">
        <authorList>
            <person name="Genoscope - CEA"/>
        </authorList>
    </citation>
    <scope>NUCLEOTIDE SEQUENCE</scope>
    <source>
        <strain evidence="13">CBS 7064</strain>
    </source>
</reference>
<dbReference type="Pfam" id="PF00664">
    <property type="entry name" value="ABC_membrane"/>
    <property type="match status" value="2"/>
</dbReference>
<dbReference type="GO" id="GO:0005524">
    <property type="term" value="F:ATP binding"/>
    <property type="evidence" value="ECO:0007669"/>
    <property type="project" value="UniProtKB-KW"/>
</dbReference>
<dbReference type="EMBL" id="FO082058">
    <property type="protein sequence ID" value="CCE73551.1"/>
    <property type="molecule type" value="Genomic_DNA"/>
</dbReference>
<reference evidence="15" key="2">
    <citation type="journal article" date="2012" name="G3 (Bethesda)">
        <title>Pichia sorbitophila, an interspecies yeast hybrid reveals early steps of genome resolution following polyploidization.</title>
        <authorList>
            <person name="Leh Louis V."/>
            <person name="Despons L."/>
            <person name="Friedrich A."/>
            <person name="Martin T."/>
            <person name="Durrens P."/>
            <person name="Casaregola S."/>
            <person name="Neuveglise C."/>
            <person name="Fairhead C."/>
            <person name="Marck C."/>
            <person name="Cruz J.A."/>
            <person name="Straub M.L."/>
            <person name="Kugler V."/>
            <person name="Sacerdot C."/>
            <person name="Uzunov Z."/>
            <person name="Thierry A."/>
            <person name="Weiss S."/>
            <person name="Bleykasten C."/>
            <person name="De Montigny J."/>
            <person name="Jacques N."/>
            <person name="Jung P."/>
            <person name="Lemaire M."/>
            <person name="Mallet S."/>
            <person name="Morel G."/>
            <person name="Richard G.F."/>
            <person name="Sarkar A."/>
            <person name="Savel G."/>
            <person name="Schacherer J."/>
            <person name="Seret M.L."/>
            <person name="Talla E."/>
            <person name="Samson G."/>
            <person name="Jubin C."/>
            <person name="Poulain J."/>
            <person name="Vacherie B."/>
            <person name="Barbe V."/>
            <person name="Pelletier E."/>
            <person name="Sherman D.J."/>
            <person name="Westhof E."/>
            <person name="Weissenbach J."/>
            <person name="Baret P.V."/>
            <person name="Wincker P."/>
            <person name="Gaillardin C."/>
            <person name="Dujon B."/>
            <person name="Souciet J.L."/>
        </authorList>
    </citation>
    <scope>NUCLEOTIDE SEQUENCE [LARGE SCALE GENOMIC DNA]</scope>
    <source>
        <strain evidence="15">ATCC MYA-4447 / BCRC 22081 / CBS 7064 / NBRC 10061 / NRRL Y-12695</strain>
    </source>
</reference>
<dbReference type="InterPro" id="IPR017871">
    <property type="entry name" value="ABC_transporter-like_CS"/>
</dbReference>
<keyword evidence="7 10" id="KW-1133">Transmembrane helix</keyword>
<evidence type="ECO:0000256" key="7">
    <source>
        <dbReference type="ARBA" id="ARBA00022989"/>
    </source>
</evidence>
<comment type="subcellular location">
    <subcellularLocation>
        <location evidence="1">Membrane</location>
        <topology evidence="1">Multi-pass membrane protein</topology>
    </subcellularLocation>
</comment>
<evidence type="ECO:0000259" key="11">
    <source>
        <dbReference type="PROSITE" id="PS50893"/>
    </source>
</evidence>
<dbReference type="OrthoDB" id="6500128at2759"/>
<evidence type="ECO:0000313" key="13">
    <source>
        <dbReference type="EMBL" id="CCE72990.1"/>
    </source>
</evidence>
<comment type="similarity">
    <text evidence="2">Belongs to the ABC transporter superfamily. ABCC family. Conjugate transporter (TC 3.A.1.208) subfamily.</text>
</comment>
<dbReference type="FunFam" id="1.20.1560.10:FF:000010">
    <property type="entry name" value="Multidrug resistance-associated ABC transporter"/>
    <property type="match status" value="1"/>
</dbReference>
<dbReference type="OMA" id="EGHNISR"/>
<dbReference type="Pfam" id="PF00005">
    <property type="entry name" value="ABC_tran"/>
    <property type="match status" value="2"/>
</dbReference>
<dbReference type="SUPFAM" id="SSF52540">
    <property type="entry name" value="P-loop containing nucleoside triphosphate hydrolases"/>
    <property type="match status" value="2"/>
</dbReference>
<feature type="transmembrane region" description="Helical" evidence="10">
    <location>
        <begin position="165"/>
        <end position="185"/>
    </location>
</feature>
<feature type="domain" description="ABC transmembrane type-1" evidence="12">
    <location>
        <begin position="784"/>
        <end position="1060"/>
    </location>
</feature>
<feature type="transmembrane region" description="Helical" evidence="10">
    <location>
        <begin position="922"/>
        <end position="939"/>
    </location>
</feature>
<organism evidence="13 15">
    <name type="scientific">Pichia sorbitophila (strain ATCC MYA-4447 / BCRC 22081 / CBS 7064 / NBRC 10061 / NRRL Y-12695)</name>
    <name type="common">Hybrid yeast</name>
    <dbReference type="NCBI Taxonomy" id="559304"/>
    <lineage>
        <taxon>Eukaryota</taxon>
        <taxon>Fungi</taxon>
        <taxon>Dikarya</taxon>
        <taxon>Ascomycota</taxon>
        <taxon>Saccharomycotina</taxon>
        <taxon>Pichiomycetes</taxon>
        <taxon>Debaryomycetaceae</taxon>
        <taxon>Millerozyma</taxon>
    </lineage>
</organism>
<dbReference type="Gene3D" id="3.40.50.300">
    <property type="entry name" value="P-loop containing nucleotide triphosphate hydrolases"/>
    <property type="match status" value="2"/>
</dbReference>
<evidence type="ECO:0000256" key="5">
    <source>
        <dbReference type="ARBA" id="ARBA00022741"/>
    </source>
</evidence>
<evidence type="ECO:0000256" key="4">
    <source>
        <dbReference type="ARBA" id="ARBA00022692"/>
    </source>
</evidence>
<dbReference type="STRING" id="559304.G8YVV7"/>
<keyword evidence="15" id="KW-1185">Reference proteome</keyword>
<protein>
    <submittedName>
        <fullName evidence="13">Piso0_000598 protein</fullName>
    </submittedName>
</protein>
<dbReference type="PROSITE" id="PS00211">
    <property type="entry name" value="ABC_TRANSPORTER_1"/>
    <property type="match status" value="2"/>
</dbReference>
<keyword evidence="3" id="KW-0813">Transport</keyword>
<evidence type="ECO:0000256" key="3">
    <source>
        <dbReference type="ARBA" id="ARBA00022448"/>
    </source>
</evidence>
<dbReference type="CDD" id="cd03250">
    <property type="entry name" value="ABCC_MRP_domain1"/>
    <property type="match status" value="1"/>
</dbReference>
<dbReference type="EMBL" id="FO082059">
    <property type="protein sequence ID" value="CCE72990.1"/>
    <property type="molecule type" value="Genomic_DNA"/>
</dbReference>
<feature type="transmembrane region" description="Helical" evidence="10">
    <location>
        <begin position="350"/>
        <end position="376"/>
    </location>
</feature>
<name>G8YVV7_PICSO</name>
<dbReference type="InterPro" id="IPR027417">
    <property type="entry name" value="P-loop_NTPase"/>
</dbReference>
<evidence type="ECO:0000256" key="2">
    <source>
        <dbReference type="ARBA" id="ARBA00009726"/>
    </source>
</evidence>
<accession>G8YVV7</accession>
<dbReference type="FunFam" id="3.40.50.300:FF:000565">
    <property type="entry name" value="ABC bile acid transporter"/>
    <property type="match status" value="1"/>
</dbReference>
<evidence type="ECO:0000256" key="6">
    <source>
        <dbReference type="ARBA" id="ARBA00022840"/>
    </source>
</evidence>
<dbReference type="GO" id="GO:0005886">
    <property type="term" value="C:plasma membrane"/>
    <property type="evidence" value="ECO:0007669"/>
    <property type="project" value="TreeGrafter"/>
</dbReference>
<dbReference type="Proteomes" id="UP000005222">
    <property type="component" value="Chromosome B"/>
</dbReference>
<sequence length="1353" mass="152784">MSSDPQRQRNFFSFLLSRKVPPIPLEEERRYYPESTANIFSRIFFWWLLPILKTGYKRTLDYKDLYLLTEELSVDHAAEKFWGIYISNLTKRDLKNKNFSGIRDIWRFILPEDSICVVSLFQLYSVHITLSVSLVALSYTCTSLNTLLSRELIRYVENRGTEGSIGRGIGFSIGTALLSFLSGVLQNHGMHQGMMTGARCKALLTRTMVDKALRLSLKSQRIYPSGNIVSMIGADLSRIDKAFTFFPVAASFLVPLVISIVVLLVNIGVASLVSIALLFIFLFVLIFATSKMVTLRRSANKYTDKRLKLIQEVINNLKMIKLYSWEIPYYEQIARVRKSEMFITLKVQTILNTIMAISMSFGTVISTVAFLVLYGIKKNDRSPANIFSSLSLFNMLSQIVYMLPQAMNACGDAYVGLKRVDKFMQREEIESETTESETIESESSSEKRNKGYSLIIENAIFSYGTNDGCEENENNEDKTSSQQESKSKDLRINHLKIHEGSFIAVVGPTGSGKTSLLNAISGFMPCVSGTRQVHGSISYCCEPWIQNATVRENILFGREFHQRKYSDVITSCSLWKDFEEMEYSDFTEVGERGITLSGGQKARVSLARALYTGRDIFLLDDVLSAVDAKVGNDIMKNCFLNYLKDKTRIMATNHTNMLMYADTIIFINSNGTIDSGSVEYLIDKNKEFRDFMSLSTTEGYEKAGEGEEEESIEVEEKEEKEKEMAFSTNDARTKALSEYLGSKSMGENKLIQTENTSVNRLGIKVYSEYAKFGSGKLTLPGWCLLFFVSTIFATFSQLFVNVWLSFWVKQKFLISVGEYIGIYVMFTCLTVILLLLELLSLVYLSNTASLNLHIKGFKNILFTPMSFLDTTPVGRILNRFSRDTEVLDNEIGNFMRLFTFSFAQIIGIIILCIIYMPWFAIAVPILFVVFLVVVSFYQASSREIKRIESVQRSFVYSKFTEILNGMQTLKIYDREDFFCNQLNTSIDRTNEAYFISIANQRWLGVHITSIGSVFVLLIALLCVNSILNIDASSTGVVLSYVLQIVSSLVILVRSGTQFENNMNSAERLQEYAEKLPKEAPYILTEINVPPSWPNSGSIKFEDVSMRYRPGLPLVLKNVSLSVAHSEKVGVCGRTGAGKSSIISCLFRLSELANGRILIDGVDISTVGLHKLRSKMSIIPQDPMLFEGDIRRNLDPFATCDDITLIDALEKVGLISEKDASMMKNDIQVSSKFALNQEVKEGGQNFSLGEKQLISFARALVKESKVLILDEATSSVDYHADARIQNSLKNDFNHCTVICIAHRLKSIINYDKILVLENGYACEFDSPLNLYRKGGMFREMCEKSHISEIDFIEP</sequence>
<dbReference type="HOGENOM" id="CLU_000604_27_0_1"/>
<dbReference type="SMART" id="SM00382">
    <property type="entry name" value="AAA"/>
    <property type="match status" value="2"/>
</dbReference>
<feature type="transmembrane region" description="Helical" evidence="10">
    <location>
        <begin position="269"/>
        <end position="288"/>
    </location>
</feature>
<evidence type="ECO:0000313" key="15">
    <source>
        <dbReference type="Proteomes" id="UP000005222"/>
    </source>
</evidence>
<dbReference type="GO" id="GO:0008559">
    <property type="term" value="F:ABC-type xenobiotic transporter activity"/>
    <property type="evidence" value="ECO:0007669"/>
    <property type="project" value="TreeGrafter"/>
</dbReference>
<dbReference type="InterPro" id="IPR011527">
    <property type="entry name" value="ABC1_TM_dom"/>
</dbReference>
<feature type="transmembrane region" description="Helical" evidence="10">
    <location>
        <begin position="779"/>
        <end position="800"/>
    </location>
</feature>
<dbReference type="PANTHER" id="PTHR24223">
    <property type="entry name" value="ATP-BINDING CASSETTE SUB-FAMILY C"/>
    <property type="match status" value="1"/>
</dbReference>
<dbReference type="CDD" id="cd18597">
    <property type="entry name" value="ABC_6TM_YOR1_D1_like"/>
    <property type="match status" value="1"/>
</dbReference>
<feature type="region of interest" description="Disordered" evidence="9">
    <location>
        <begin position="467"/>
        <end position="488"/>
    </location>
</feature>
<dbReference type="PROSITE" id="PS50929">
    <property type="entry name" value="ABC_TM1F"/>
    <property type="match status" value="2"/>
</dbReference>
<evidence type="ECO:0000313" key="14">
    <source>
        <dbReference type="EMBL" id="CCE73551.1"/>
    </source>
</evidence>
<dbReference type="eggNOG" id="KOG0054">
    <property type="taxonomic scope" value="Eukaryota"/>
</dbReference>
<dbReference type="GO" id="GO:0016887">
    <property type="term" value="F:ATP hydrolysis activity"/>
    <property type="evidence" value="ECO:0007669"/>
    <property type="project" value="InterPro"/>
</dbReference>
<dbReference type="CDD" id="cd18606">
    <property type="entry name" value="ABC_6TM_YOR1_D2_like"/>
    <property type="match status" value="1"/>
</dbReference>
<keyword evidence="5" id="KW-0547">Nucleotide-binding</keyword>
<dbReference type="PANTHER" id="PTHR24223:SF456">
    <property type="entry name" value="MULTIDRUG RESISTANCE-ASSOCIATED PROTEIN LETHAL(2)03659"/>
    <property type="match status" value="1"/>
</dbReference>
<feature type="transmembrane region" description="Helical" evidence="10">
    <location>
        <begin position="820"/>
        <end position="844"/>
    </location>
</feature>
<feature type="domain" description="ABC transporter" evidence="11">
    <location>
        <begin position="473"/>
        <end position="694"/>
    </location>
</feature>
<dbReference type="InterPro" id="IPR003593">
    <property type="entry name" value="AAA+_ATPase"/>
</dbReference>
<keyword evidence="6" id="KW-0067">ATP-binding</keyword>
<dbReference type="InterPro" id="IPR003439">
    <property type="entry name" value="ABC_transporter-like_ATP-bd"/>
</dbReference>